<keyword evidence="1" id="KW-0496">Mitochondrion</keyword>
<organism evidence="1">
    <name type="scientific">Utricularia reniformis</name>
    <dbReference type="NCBI Taxonomy" id="192314"/>
    <lineage>
        <taxon>Eukaryota</taxon>
        <taxon>Viridiplantae</taxon>
        <taxon>Streptophyta</taxon>
        <taxon>Embryophyta</taxon>
        <taxon>Tracheophyta</taxon>
        <taxon>Spermatophyta</taxon>
        <taxon>Magnoliopsida</taxon>
        <taxon>eudicotyledons</taxon>
        <taxon>Gunneridae</taxon>
        <taxon>Pentapetalae</taxon>
        <taxon>asterids</taxon>
        <taxon>lamiids</taxon>
        <taxon>Lamiales</taxon>
        <taxon>Lentibulariaceae</taxon>
        <taxon>Utricularia</taxon>
    </lineage>
</organism>
<reference evidence="1" key="1">
    <citation type="submission" date="2017-03" db="EMBL/GenBank/DDBJ databases">
        <title>The mitochondrial genome of the carnivorous plant Utricularia reniformis (Lentibulariaceae): structure, comparative analysis and evolutionary landmarks.</title>
        <authorList>
            <person name="Silva S.R."/>
            <person name="Alvarenga D.O."/>
            <person name="Michael T.P."/>
            <person name="Miranda V.F.O."/>
            <person name="Varani A.M."/>
        </authorList>
    </citation>
    <scope>NUCLEOTIDE SEQUENCE</scope>
</reference>
<proteinExistence type="predicted"/>
<gene>
    <name evidence="1" type="ORF">AEK19_MT0928</name>
</gene>
<name>A0A1Y0B1A3_9LAMI</name>
<sequence length="52" mass="6454">MWYTSRQYCRDELVIKMLYRKKVLLSAVNKCFLLQINRMKLTIMRFAYRTDT</sequence>
<dbReference type="AlphaFoldDB" id="A0A1Y0B1A3"/>
<dbReference type="EMBL" id="KY774314">
    <property type="protein sequence ID" value="ART31154.1"/>
    <property type="molecule type" value="Genomic_DNA"/>
</dbReference>
<accession>A0A1Y0B1A3</accession>
<evidence type="ECO:0000313" key="1">
    <source>
        <dbReference type="EMBL" id="ART31154.1"/>
    </source>
</evidence>
<protein>
    <submittedName>
        <fullName evidence="1">Uncharacterized protein</fullName>
    </submittedName>
</protein>
<geneLocation type="mitochondrion" evidence="1"/>